<feature type="domain" description="Ribosomal protein eL8/eL30/eS12/Gadd45" evidence="5">
    <location>
        <begin position="106"/>
        <end position="181"/>
    </location>
</feature>
<comment type="function">
    <text evidence="4">Component of the ribosome.</text>
</comment>
<dbReference type="Pfam" id="PF01248">
    <property type="entry name" value="Ribosomal_L7Ae"/>
    <property type="match status" value="1"/>
</dbReference>
<dbReference type="OrthoDB" id="29563at2759"/>
<proteinExistence type="inferred from homology"/>
<gene>
    <name evidence="6" type="ORF">SS50377_15689</name>
    <name evidence="7" type="ORF">SS50377_21842</name>
</gene>
<dbReference type="VEuPathDB" id="GiardiaDB:SS50377_21842"/>
<keyword evidence="8" id="KW-1185">Reference proteome</keyword>
<dbReference type="PANTHER" id="PTHR23105">
    <property type="entry name" value="RIBOSOMAL PROTEIN L7AE FAMILY MEMBER"/>
    <property type="match status" value="1"/>
</dbReference>
<reference evidence="7" key="2">
    <citation type="submission" date="2020-12" db="EMBL/GenBank/DDBJ databases">
        <title>New Spironucleus salmonicida genome in near-complete chromosomes.</title>
        <authorList>
            <person name="Xu F."/>
            <person name="Kurt Z."/>
            <person name="Jimenez-Gonzalez A."/>
            <person name="Astvaldsson A."/>
            <person name="Andersson J.O."/>
            <person name="Svard S.G."/>
        </authorList>
    </citation>
    <scope>NUCLEOTIDE SEQUENCE</scope>
    <source>
        <strain evidence="7">ATCC 50377</strain>
    </source>
</reference>
<evidence type="ECO:0000259" key="5">
    <source>
        <dbReference type="Pfam" id="PF01248"/>
    </source>
</evidence>
<protein>
    <recommendedName>
        <fullName evidence="4">60S ribosomal protein L7a</fullName>
    </recommendedName>
</protein>
<dbReference type="PROSITE" id="PS01082">
    <property type="entry name" value="RIBOSOMAL_L7AE"/>
    <property type="match status" value="1"/>
</dbReference>
<dbReference type="GO" id="GO:0022625">
    <property type="term" value="C:cytosolic large ribosomal subunit"/>
    <property type="evidence" value="ECO:0007669"/>
    <property type="project" value="UniProtKB-UniRule"/>
</dbReference>
<dbReference type="InterPro" id="IPR001921">
    <property type="entry name" value="Ribosomal_eL8_euk"/>
</dbReference>
<evidence type="ECO:0000256" key="1">
    <source>
        <dbReference type="ARBA" id="ARBA00007337"/>
    </source>
</evidence>
<dbReference type="InterPro" id="IPR050257">
    <property type="entry name" value="eL8/uL1-like"/>
</dbReference>
<evidence type="ECO:0000313" key="8">
    <source>
        <dbReference type="Proteomes" id="UP000018208"/>
    </source>
</evidence>
<dbReference type="InterPro" id="IPR029064">
    <property type="entry name" value="Ribosomal_eL30-like_sf"/>
</dbReference>
<accession>V6LKX0</accession>
<dbReference type="PRINTS" id="PR00882">
    <property type="entry name" value="RIBOSOMALL7A"/>
</dbReference>
<sequence length="230" mass="25976">MNAELKSSKFSKIVKTTVKTSQMGVGVHTQKDLTRYVRWPAYIRIQRQKALLQTRLKVPGAINQFHHPVSKNLNIEILNFAKKYIKETREERKVRITKMAETKTKIPAKASVISGINEVTNLIEKKKAKLVLIANDVDPIELVMWLPSLCHKMQIPYAIIRSKSELGALAGLKTCAVLAIDEIRSEDTAALRSITDKIAVEVNYEKTIKNHGGNTLSLRSQRKLPSVEKH</sequence>
<organism evidence="6">
    <name type="scientific">Spironucleus salmonicida</name>
    <dbReference type="NCBI Taxonomy" id="348837"/>
    <lineage>
        <taxon>Eukaryota</taxon>
        <taxon>Metamonada</taxon>
        <taxon>Diplomonadida</taxon>
        <taxon>Hexamitidae</taxon>
        <taxon>Hexamitinae</taxon>
        <taxon>Spironucleus</taxon>
    </lineage>
</organism>
<dbReference type="InterPro" id="IPR004038">
    <property type="entry name" value="Ribosomal_eL8/eL30/eS12/Gad45"/>
</dbReference>
<dbReference type="InterPro" id="IPR018492">
    <property type="entry name" value="Ribosomal_eL8/Nhp2"/>
</dbReference>
<reference evidence="6 7" key="1">
    <citation type="journal article" date="2014" name="PLoS Genet.">
        <title>The Genome of Spironucleus salmonicida Highlights a Fish Pathogen Adapted to Fluctuating Environments.</title>
        <authorList>
            <person name="Xu F."/>
            <person name="Jerlstrom-Hultqvist J."/>
            <person name="Einarsson E."/>
            <person name="Astvaldsson A."/>
            <person name="Svard S.G."/>
            <person name="Andersson J.O."/>
        </authorList>
    </citation>
    <scope>NUCLEOTIDE SEQUENCE</scope>
    <source>
        <strain evidence="7">ATCC 50377</strain>
    </source>
</reference>
<dbReference type="SUPFAM" id="SSF55315">
    <property type="entry name" value="L30e-like"/>
    <property type="match status" value="1"/>
</dbReference>
<dbReference type="PRINTS" id="PR00881">
    <property type="entry name" value="L7ARS6FAMILY"/>
</dbReference>
<dbReference type="InterPro" id="IPR004037">
    <property type="entry name" value="Ribosomal_eL8-like_CS"/>
</dbReference>
<dbReference type="Proteomes" id="UP000018208">
    <property type="component" value="Unassembled WGS sequence"/>
</dbReference>
<keyword evidence="2 4" id="KW-0689">Ribosomal protein</keyword>
<evidence type="ECO:0000256" key="3">
    <source>
        <dbReference type="ARBA" id="ARBA00023274"/>
    </source>
</evidence>
<evidence type="ECO:0000256" key="4">
    <source>
        <dbReference type="RuleBase" id="RU367042"/>
    </source>
</evidence>
<dbReference type="GO" id="GO:0042254">
    <property type="term" value="P:ribosome biogenesis"/>
    <property type="evidence" value="ECO:0007669"/>
    <property type="project" value="InterPro"/>
</dbReference>
<evidence type="ECO:0000313" key="7">
    <source>
        <dbReference type="EMBL" id="KAH0576279.1"/>
    </source>
</evidence>
<dbReference type="EMBL" id="AUWU02000002">
    <property type="protein sequence ID" value="KAH0576279.1"/>
    <property type="molecule type" value="Genomic_DNA"/>
</dbReference>
<evidence type="ECO:0000313" key="6">
    <source>
        <dbReference type="EMBL" id="EST44386.1"/>
    </source>
</evidence>
<name>V6LKX0_9EUKA</name>
<dbReference type="Gene3D" id="3.30.1330.30">
    <property type="match status" value="1"/>
</dbReference>
<comment type="similarity">
    <text evidence="1 4">Belongs to the eukaryotic ribosomal protein eL8 family.</text>
</comment>
<keyword evidence="3 4" id="KW-0687">Ribonucleoprotein</keyword>
<dbReference type="EMBL" id="KI546116">
    <property type="protein sequence ID" value="EST44386.1"/>
    <property type="molecule type" value="Genomic_DNA"/>
</dbReference>
<dbReference type="AlphaFoldDB" id="V6LKX0"/>
<dbReference type="GO" id="GO:0003723">
    <property type="term" value="F:RNA binding"/>
    <property type="evidence" value="ECO:0007669"/>
    <property type="project" value="UniProtKB-UniRule"/>
</dbReference>
<evidence type="ECO:0000256" key="2">
    <source>
        <dbReference type="ARBA" id="ARBA00022980"/>
    </source>
</evidence>